<dbReference type="EMBL" id="CP002581">
    <property type="protein sequence ID" value="AJK50317.1"/>
    <property type="molecule type" value="Genomic_DNA"/>
</dbReference>
<dbReference type="HOGENOM" id="CLU_029016_6_2_4"/>
<dbReference type="Proteomes" id="UP000031838">
    <property type="component" value="Chromosome 2"/>
</dbReference>
<dbReference type="InterPro" id="IPR052032">
    <property type="entry name" value="ATP-dep_AA_Ligase"/>
</dbReference>
<evidence type="ECO:0000259" key="5">
    <source>
        <dbReference type="PROSITE" id="PS50975"/>
    </source>
</evidence>
<organism evidence="6 7">
    <name type="scientific">Burkholderia plantarii</name>
    <dbReference type="NCBI Taxonomy" id="41899"/>
    <lineage>
        <taxon>Bacteria</taxon>
        <taxon>Pseudomonadati</taxon>
        <taxon>Pseudomonadota</taxon>
        <taxon>Betaproteobacteria</taxon>
        <taxon>Burkholderiales</taxon>
        <taxon>Burkholderiaceae</taxon>
        <taxon>Burkholderia</taxon>
    </lineage>
</organism>
<gene>
    <name evidence="6" type="ORF">BGL_2c22580</name>
</gene>
<evidence type="ECO:0000313" key="7">
    <source>
        <dbReference type="Proteomes" id="UP000031838"/>
    </source>
</evidence>
<name>A0A0B6RY84_BURPL</name>
<reference evidence="6 7" key="2">
    <citation type="journal article" date="2016" name="Appl. Microbiol. Biotechnol.">
        <title>Mutations improving production and secretion of extracellular lipase by Burkholderia glumae PG1.</title>
        <authorList>
            <person name="Knapp A."/>
            <person name="Voget S."/>
            <person name="Gao R."/>
            <person name="Zaburannyi N."/>
            <person name="Krysciak D."/>
            <person name="Breuer M."/>
            <person name="Hauer B."/>
            <person name="Streit W.R."/>
            <person name="Muller R."/>
            <person name="Daniel R."/>
            <person name="Jaeger K.E."/>
        </authorList>
    </citation>
    <scope>NUCLEOTIDE SEQUENCE [LARGE SCALE GENOMIC DNA]</scope>
    <source>
        <strain evidence="6 7">PG1</strain>
    </source>
</reference>
<dbReference type="KEGG" id="bpla:bpln_2g22830"/>
<evidence type="ECO:0000256" key="3">
    <source>
        <dbReference type="ARBA" id="ARBA00022840"/>
    </source>
</evidence>
<dbReference type="PANTHER" id="PTHR43585:SF2">
    <property type="entry name" value="ATP-GRASP ENZYME FSQD"/>
    <property type="match status" value="1"/>
</dbReference>
<evidence type="ECO:0000313" key="6">
    <source>
        <dbReference type="EMBL" id="AJK50317.1"/>
    </source>
</evidence>
<dbReference type="RefSeq" id="WP_042628620.1">
    <property type="nucleotide sequence ID" value="NZ_CADFDR010000019.1"/>
</dbReference>
<dbReference type="GO" id="GO:0005524">
    <property type="term" value="F:ATP binding"/>
    <property type="evidence" value="ECO:0007669"/>
    <property type="project" value="UniProtKB-UniRule"/>
</dbReference>
<accession>A0A0B6RY84</accession>
<proteinExistence type="predicted"/>
<sequence length="406" mass="43586">MKTFLFIEARPIECAGIAYLREAGLSPVLLTSLNRMNKTLYDDLDLSLFDAVHEVDTRDVAAMLAFVAGRGLEVAGVLGCFDDFVIPAAEVAAALGLPHPSLDGLRNAFSKKQVRDVLVRHGFAQPAYELLRADALPARPGIGFPCVIKPLRDAGAYNVSLCRDEHDYAAAVERIRAGGVRSMLGRPQATYLAEEFLEGRFYGAELIHAAGAWRILGINRIFVAPEDGLCMTGISHPSDLSPADADALGAVILDWIAALGLSGGALNVEFILTGRGPMLVEINLRIAGARAVRQIALTSGVDMVRLLIDFCLGRAAPVEPRVERAHAYVADAFVFCPEAGTIRDIRFASSDPHYIASGFRKLPFVSTTGSRNFGSVIGYVLAHGASCDEAMRHARALAASVRVEVE</sequence>
<dbReference type="GO" id="GO:0046872">
    <property type="term" value="F:metal ion binding"/>
    <property type="evidence" value="ECO:0007669"/>
    <property type="project" value="InterPro"/>
</dbReference>
<dbReference type="Pfam" id="PF13535">
    <property type="entry name" value="ATP-grasp_4"/>
    <property type="match status" value="1"/>
</dbReference>
<evidence type="ECO:0000256" key="4">
    <source>
        <dbReference type="PROSITE-ProRule" id="PRU00409"/>
    </source>
</evidence>
<dbReference type="GO" id="GO:0016874">
    <property type="term" value="F:ligase activity"/>
    <property type="evidence" value="ECO:0007669"/>
    <property type="project" value="UniProtKB-KW"/>
</dbReference>
<dbReference type="AlphaFoldDB" id="A0A0B6RY84"/>
<dbReference type="PROSITE" id="PS50975">
    <property type="entry name" value="ATP_GRASP"/>
    <property type="match status" value="1"/>
</dbReference>
<keyword evidence="1" id="KW-0436">Ligase</keyword>
<reference evidence="7" key="1">
    <citation type="submission" date="2011-03" db="EMBL/GenBank/DDBJ databases">
        <authorList>
            <person name="Voget S."/>
            <person name="Streit W.R."/>
            <person name="Jaeger K.E."/>
            <person name="Daniel R."/>
        </authorList>
    </citation>
    <scope>NUCLEOTIDE SEQUENCE [LARGE SCALE GENOMIC DNA]</scope>
    <source>
        <strain evidence="7">PG1</strain>
    </source>
</reference>
<dbReference type="SUPFAM" id="SSF56059">
    <property type="entry name" value="Glutathione synthetase ATP-binding domain-like"/>
    <property type="match status" value="1"/>
</dbReference>
<feature type="domain" description="ATP-grasp" evidence="5">
    <location>
        <begin position="115"/>
        <end position="312"/>
    </location>
</feature>
<evidence type="ECO:0000256" key="1">
    <source>
        <dbReference type="ARBA" id="ARBA00022598"/>
    </source>
</evidence>
<keyword evidence="3 4" id="KW-0067">ATP-binding</keyword>
<keyword evidence="2 4" id="KW-0547">Nucleotide-binding</keyword>
<dbReference type="KEGG" id="bgp:BGL_2c22580"/>
<dbReference type="PANTHER" id="PTHR43585">
    <property type="entry name" value="FUMIPYRROLE BIOSYNTHESIS PROTEIN C"/>
    <property type="match status" value="1"/>
</dbReference>
<evidence type="ECO:0000256" key="2">
    <source>
        <dbReference type="ARBA" id="ARBA00022741"/>
    </source>
</evidence>
<protein>
    <recommendedName>
        <fullName evidence="5">ATP-grasp domain-containing protein</fullName>
    </recommendedName>
</protein>
<keyword evidence="7" id="KW-1185">Reference proteome</keyword>
<dbReference type="InterPro" id="IPR011761">
    <property type="entry name" value="ATP-grasp"/>
</dbReference>
<dbReference type="Gene3D" id="3.30.470.20">
    <property type="entry name" value="ATP-grasp fold, B domain"/>
    <property type="match status" value="1"/>
</dbReference>